<accession>A0A0R0IQH8</accession>
<dbReference type="Proteomes" id="UP000008827">
    <property type="component" value="Chromosome 8"/>
</dbReference>
<dbReference type="Gramene" id="KRH42627">
    <property type="protein sequence ID" value="KRH42627"/>
    <property type="gene ID" value="GLYMA_08G101600"/>
</dbReference>
<dbReference type="InParanoid" id="A0A0R0IQH8"/>
<sequence length="101" mass="11958">MWDKIQNGFDSNKKVKSVRLLILKREFESMKRRRTTNLPKNCDHQGVFIGNTCVNTYKCKLQAMVEDYNISSYFKDFYFFAIWFDFIMYMGTVGAISILVV</sequence>
<keyword evidence="1" id="KW-1133">Transmembrane helix</keyword>
<protein>
    <submittedName>
        <fullName evidence="2 3">Uncharacterized protein</fullName>
    </submittedName>
</protein>
<keyword evidence="4" id="KW-1185">Reference proteome</keyword>
<evidence type="ECO:0000256" key="1">
    <source>
        <dbReference type="SAM" id="Phobius"/>
    </source>
</evidence>
<feature type="transmembrane region" description="Helical" evidence="1">
    <location>
        <begin position="77"/>
        <end position="100"/>
    </location>
</feature>
<dbReference type="SMR" id="A0A0R0IQH8"/>
<reference evidence="2" key="3">
    <citation type="submission" date="2018-07" db="EMBL/GenBank/DDBJ databases">
        <title>WGS assembly of Glycine max.</title>
        <authorList>
            <person name="Schmutz J."/>
            <person name="Cannon S."/>
            <person name="Schlueter J."/>
            <person name="Ma J."/>
            <person name="Mitros T."/>
            <person name="Nelson W."/>
            <person name="Hyten D."/>
            <person name="Song Q."/>
            <person name="Thelen J."/>
            <person name="Cheng J."/>
            <person name="Xu D."/>
            <person name="Hellsten U."/>
            <person name="May G."/>
            <person name="Yu Y."/>
            <person name="Sakurai T."/>
            <person name="Umezawa T."/>
            <person name="Bhattacharyya M."/>
            <person name="Sandhu D."/>
            <person name="Valliyodan B."/>
            <person name="Lindquist E."/>
            <person name="Peto M."/>
            <person name="Grant D."/>
            <person name="Shu S."/>
            <person name="Goodstein D."/>
            <person name="Barry K."/>
            <person name="Futrell-Griggs M."/>
            <person name="Abernathy B."/>
            <person name="Du J."/>
            <person name="Tian Z."/>
            <person name="Zhu L."/>
            <person name="Gill N."/>
            <person name="Joshi T."/>
            <person name="Libault M."/>
            <person name="Sethuraman A."/>
            <person name="Zhang X."/>
            <person name="Shinozaki K."/>
            <person name="Nguyen H."/>
            <person name="Wing R."/>
            <person name="Cregan P."/>
            <person name="Specht J."/>
            <person name="Grimwood J."/>
            <person name="Rokhsar D."/>
            <person name="Stacey G."/>
            <person name="Shoemaker R."/>
            <person name="Jackson S."/>
        </authorList>
    </citation>
    <scope>NUCLEOTIDE SEQUENCE</scope>
    <source>
        <tissue evidence="2">Callus</tissue>
    </source>
</reference>
<reference evidence="3" key="2">
    <citation type="submission" date="2018-02" db="UniProtKB">
        <authorList>
            <consortium name="EnsemblPlants"/>
        </authorList>
    </citation>
    <scope>IDENTIFICATION</scope>
    <source>
        <strain evidence="3">Williams 82</strain>
    </source>
</reference>
<evidence type="ECO:0000313" key="3">
    <source>
        <dbReference type="EnsemblPlants" id="KRH42627"/>
    </source>
</evidence>
<evidence type="ECO:0000313" key="4">
    <source>
        <dbReference type="Proteomes" id="UP000008827"/>
    </source>
</evidence>
<organism evidence="2">
    <name type="scientific">Glycine max</name>
    <name type="common">Soybean</name>
    <name type="synonym">Glycine hispida</name>
    <dbReference type="NCBI Taxonomy" id="3847"/>
    <lineage>
        <taxon>Eukaryota</taxon>
        <taxon>Viridiplantae</taxon>
        <taxon>Streptophyta</taxon>
        <taxon>Embryophyta</taxon>
        <taxon>Tracheophyta</taxon>
        <taxon>Spermatophyta</taxon>
        <taxon>Magnoliopsida</taxon>
        <taxon>eudicotyledons</taxon>
        <taxon>Gunneridae</taxon>
        <taxon>Pentapetalae</taxon>
        <taxon>rosids</taxon>
        <taxon>fabids</taxon>
        <taxon>Fabales</taxon>
        <taxon>Fabaceae</taxon>
        <taxon>Papilionoideae</taxon>
        <taxon>50 kb inversion clade</taxon>
        <taxon>NPAAA clade</taxon>
        <taxon>indigoferoid/millettioid clade</taxon>
        <taxon>Phaseoleae</taxon>
        <taxon>Glycine</taxon>
        <taxon>Glycine subgen. Soja</taxon>
    </lineage>
</organism>
<dbReference type="EnsemblPlants" id="KRH42627">
    <property type="protein sequence ID" value="KRH42627"/>
    <property type="gene ID" value="GLYMA_08G101600"/>
</dbReference>
<dbReference type="EMBL" id="CM000841">
    <property type="protein sequence ID" value="KRH42627.1"/>
    <property type="molecule type" value="Genomic_DNA"/>
</dbReference>
<dbReference type="OrthoDB" id="1711498at2759"/>
<reference evidence="2 3" key="1">
    <citation type="journal article" date="2010" name="Nature">
        <title>Genome sequence of the palaeopolyploid soybean.</title>
        <authorList>
            <person name="Schmutz J."/>
            <person name="Cannon S.B."/>
            <person name="Schlueter J."/>
            <person name="Ma J."/>
            <person name="Mitros T."/>
            <person name="Nelson W."/>
            <person name="Hyten D.L."/>
            <person name="Song Q."/>
            <person name="Thelen J.J."/>
            <person name="Cheng J."/>
            <person name="Xu D."/>
            <person name="Hellsten U."/>
            <person name="May G.D."/>
            <person name="Yu Y."/>
            <person name="Sakurai T."/>
            <person name="Umezawa T."/>
            <person name="Bhattacharyya M.K."/>
            <person name="Sandhu D."/>
            <person name="Valliyodan B."/>
            <person name="Lindquist E."/>
            <person name="Peto M."/>
            <person name="Grant D."/>
            <person name="Shu S."/>
            <person name="Goodstein D."/>
            <person name="Barry K."/>
            <person name="Futrell-Griggs M."/>
            <person name="Abernathy B."/>
            <person name="Du J."/>
            <person name="Tian Z."/>
            <person name="Zhu L."/>
            <person name="Gill N."/>
            <person name="Joshi T."/>
            <person name="Libault M."/>
            <person name="Sethuraman A."/>
            <person name="Zhang X.-C."/>
            <person name="Shinozaki K."/>
            <person name="Nguyen H.T."/>
            <person name="Wing R.A."/>
            <person name="Cregan P."/>
            <person name="Specht J."/>
            <person name="Grimwood J."/>
            <person name="Rokhsar D."/>
            <person name="Stacey G."/>
            <person name="Shoemaker R.C."/>
            <person name="Jackson S.A."/>
        </authorList>
    </citation>
    <scope>NUCLEOTIDE SEQUENCE [LARGE SCALE GENOMIC DNA]</scope>
    <source>
        <strain evidence="3">cv. Williams 82</strain>
        <tissue evidence="2">Callus</tissue>
    </source>
</reference>
<gene>
    <name evidence="2" type="ORF">GLYMA_08G101600</name>
</gene>
<dbReference type="AlphaFoldDB" id="A0A0R0IQH8"/>
<name>A0A0R0IQH8_SOYBN</name>
<keyword evidence="1" id="KW-0812">Transmembrane</keyword>
<proteinExistence type="predicted"/>
<evidence type="ECO:0000313" key="2">
    <source>
        <dbReference type="EMBL" id="KRH42627.1"/>
    </source>
</evidence>
<keyword evidence="1" id="KW-0472">Membrane</keyword>